<comment type="caution">
    <text evidence="8">The sequence shown here is derived from an EMBL/GenBank/DDBJ whole genome shotgun (WGS) entry which is preliminary data.</text>
</comment>
<feature type="domain" description="Sulfatase N-terminal" evidence="7">
    <location>
        <begin position="34"/>
        <end position="347"/>
    </location>
</feature>
<reference evidence="8" key="1">
    <citation type="journal article" date="2018" name="Int. J. Syst. Evol. Microbiol.">
        <title>Carboxylicivirga sediminis sp. nov., isolated from coastal sediment.</title>
        <authorList>
            <person name="Wang F.Q."/>
            <person name="Ren L.H."/>
            <person name="Zou R.J."/>
            <person name="Sun Y.Z."/>
            <person name="Liu X.J."/>
            <person name="Jiang F."/>
            <person name="Liu L.J."/>
        </authorList>
    </citation>
    <scope>NUCLEOTIDE SEQUENCE</scope>
    <source>
        <strain evidence="8">JR1</strain>
    </source>
</reference>
<evidence type="ECO:0000256" key="6">
    <source>
        <dbReference type="ARBA" id="ARBA00022837"/>
    </source>
</evidence>
<dbReference type="SUPFAM" id="SSF53649">
    <property type="entry name" value="Alkaline phosphatase-like"/>
    <property type="match status" value="1"/>
</dbReference>
<dbReference type="InterPro" id="IPR017850">
    <property type="entry name" value="Alkaline_phosphatase_core_sf"/>
</dbReference>
<comment type="cofactor">
    <cofactor evidence="1">
        <name>Ca(2+)</name>
        <dbReference type="ChEBI" id="CHEBI:29108"/>
    </cofactor>
</comment>
<proteinExistence type="inferred from homology"/>
<dbReference type="GO" id="GO:0004065">
    <property type="term" value="F:arylsulfatase activity"/>
    <property type="evidence" value="ECO:0007669"/>
    <property type="project" value="TreeGrafter"/>
</dbReference>
<name>A0A941F2L7_9BACT</name>
<dbReference type="Pfam" id="PF00884">
    <property type="entry name" value="Sulfatase"/>
    <property type="match status" value="1"/>
</dbReference>
<dbReference type="InterPro" id="IPR050738">
    <property type="entry name" value="Sulfatase"/>
</dbReference>
<evidence type="ECO:0000256" key="3">
    <source>
        <dbReference type="ARBA" id="ARBA00022723"/>
    </source>
</evidence>
<evidence type="ECO:0000256" key="4">
    <source>
        <dbReference type="ARBA" id="ARBA00022729"/>
    </source>
</evidence>
<organism evidence="8 9">
    <name type="scientific">Carboxylicivirga sediminis</name>
    <dbReference type="NCBI Taxonomy" id="2006564"/>
    <lineage>
        <taxon>Bacteria</taxon>
        <taxon>Pseudomonadati</taxon>
        <taxon>Bacteroidota</taxon>
        <taxon>Bacteroidia</taxon>
        <taxon>Marinilabiliales</taxon>
        <taxon>Marinilabiliaceae</taxon>
        <taxon>Carboxylicivirga</taxon>
    </lineage>
</organism>
<dbReference type="PANTHER" id="PTHR42693:SF42">
    <property type="entry name" value="ARYLSULFATASE G"/>
    <property type="match status" value="1"/>
</dbReference>
<dbReference type="InterPro" id="IPR000917">
    <property type="entry name" value="Sulfatase_N"/>
</dbReference>
<dbReference type="Gene3D" id="3.40.720.10">
    <property type="entry name" value="Alkaline Phosphatase, subunit A"/>
    <property type="match status" value="1"/>
</dbReference>
<evidence type="ECO:0000256" key="1">
    <source>
        <dbReference type="ARBA" id="ARBA00001913"/>
    </source>
</evidence>
<keyword evidence="5" id="KW-0378">Hydrolase</keyword>
<comment type="similarity">
    <text evidence="2">Belongs to the sulfatase family.</text>
</comment>
<dbReference type="PROSITE" id="PS00149">
    <property type="entry name" value="SULFATASE_2"/>
    <property type="match status" value="1"/>
</dbReference>
<evidence type="ECO:0000313" key="8">
    <source>
        <dbReference type="EMBL" id="MBR8535641.1"/>
    </source>
</evidence>
<keyword evidence="9" id="KW-1185">Reference proteome</keyword>
<keyword evidence="6" id="KW-0106">Calcium</keyword>
<dbReference type="PANTHER" id="PTHR42693">
    <property type="entry name" value="ARYLSULFATASE FAMILY MEMBER"/>
    <property type="match status" value="1"/>
</dbReference>
<evidence type="ECO:0000259" key="7">
    <source>
        <dbReference type="Pfam" id="PF00884"/>
    </source>
</evidence>
<evidence type="ECO:0000256" key="5">
    <source>
        <dbReference type="ARBA" id="ARBA00022801"/>
    </source>
</evidence>
<sequence length="474" mass="53901">MKKQIILIIVIVALMNTFFGCVNSYSSERSKKSPNIILINIDDMGWCDVSFMGSQYYETPNLDALAKDGMIFTNAYASASNCAPSRANMMSGQWPQRHGIYTVGSSERGKNNTRKLIPTKNNETIPEDNILIPEVLKKAGYITCHSGKWHLNNDPTTKGFDINIGGNHSGNPGSYYPPYRNVHSLTAPDDDYYLTNLIMDKTLEFLNTVHDQPFFLYYSPYAVHTPIQPYKPLLEKYEGKPTWNGQNNPNYATMVENLDKQIGRMIKQLKTSGQLDNTFILFTSDNGGHYGVTKQWPLRSGKGAYYEGGIREPMFAYWKGKIPAGTKSETPITNLDFYPTILDVAGISKPINKVLDGQSMLPLLTKQSEMPHRPLYWHFPIYLEAYAKNDTTTFDPLFRTRPGSAIRYGDWKLIQYFENNDFELYNLKDDLSEQSNLAPSNPEKVNELLELLEKWRISTNAPVPTELNPEYIPN</sequence>
<evidence type="ECO:0000256" key="2">
    <source>
        <dbReference type="ARBA" id="ARBA00008779"/>
    </source>
</evidence>
<evidence type="ECO:0000313" key="9">
    <source>
        <dbReference type="Proteomes" id="UP000679220"/>
    </source>
</evidence>
<dbReference type="GO" id="GO:0046872">
    <property type="term" value="F:metal ion binding"/>
    <property type="evidence" value="ECO:0007669"/>
    <property type="project" value="UniProtKB-KW"/>
</dbReference>
<accession>A0A941F2L7</accession>
<dbReference type="AlphaFoldDB" id="A0A941F2L7"/>
<dbReference type="RefSeq" id="WP_212189731.1">
    <property type="nucleotide sequence ID" value="NZ_JAGTAR010000011.1"/>
</dbReference>
<gene>
    <name evidence="8" type="ORF">KDU71_08730</name>
</gene>
<dbReference type="CDD" id="cd16144">
    <property type="entry name" value="ARS_like"/>
    <property type="match status" value="1"/>
</dbReference>
<keyword evidence="3" id="KW-0479">Metal-binding</keyword>
<dbReference type="InterPro" id="IPR024607">
    <property type="entry name" value="Sulfatase_CS"/>
</dbReference>
<reference evidence="8" key="2">
    <citation type="submission" date="2021-04" db="EMBL/GenBank/DDBJ databases">
        <authorList>
            <person name="Zhang T."/>
            <person name="Zhang Y."/>
            <person name="Lu D."/>
            <person name="Zuo D."/>
            <person name="Du Z."/>
        </authorList>
    </citation>
    <scope>NUCLEOTIDE SEQUENCE</scope>
    <source>
        <strain evidence="8">JR1</strain>
    </source>
</reference>
<dbReference type="Gene3D" id="3.30.1120.10">
    <property type="match status" value="1"/>
</dbReference>
<dbReference type="PROSITE" id="PS51257">
    <property type="entry name" value="PROKAR_LIPOPROTEIN"/>
    <property type="match status" value="1"/>
</dbReference>
<dbReference type="Proteomes" id="UP000679220">
    <property type="component" value="Unassembled WGS sequence"/>
</dbReference>
<keyword evidence="4" id="KW-0732">Signal</keyword>
<protein>
    <submittedName>
        <fullName evidence="8">Sulfatase</fullName>
    </submittedName>
</protein>
<dbReference type="EMBL" id="JAGTAR010000011">
    <property type="protein sequence ID" value="MBR8535641.1"/>
    <property type="molecule type" value="Genomic_DNA"/>
</dbReference>